<proteinExistence type="predicted"/>
<feature type="domain" description="PDZ" evidence="2">
    <location>
        <begin position="159"/>
        <end position="237"/>
    </location>
</feature>
<keyword evidence="1" id="KW-0472">Membrane</keyword>
<gene>
    <name evidence="3" type="ordered locus">HTH_1281</name>
</gene>
<keyword evidence="1" id="KW-0812">Transmembrane</keyword>
<dbReference type="Gene3D" id="2.30.42.10">
    <property type="match status" value="1"/>
</dbReference>
<keyword evidence="4" id="KW-1185">Reference proteome</keyword>
<dbReference type="InterPro" id="IPR001478">
    <property type="entry name" value="PDZ"/>
</dbReference>
<dbReference type="eggNOG" id="COG3031">
    <property type="taxonomic scope" value="Bacteria"/>
</dbReference>
<dbReference type="RefSeq" id="WP_012963914.1">
    <property type="nucleotide sequence ID" value="NC_013799.1"/>
</dbReference>
<dbReference type="Proteomes" id="UP000002574">
    <property type="component" value="Chromosome"/>
</dbReference>
<accession>D3DIT2</accession>
<evidence type="ECO:0000259" key="2">
    <source>
        <dbReference type="SMART" id="SM00228"/>
    </source>
</evidence>
<feature type="transmembrane region" description="Helical" evidence="1">
    <location>
        <begin position="6"/>
        <end position="28"/>
    </location>
</feature>
<reference evidence="3 4" key="1">
    <citation type="journal article" date="2010" name="J. Bacteriol.">
        <title>Complete genome sequence of the thermophilic, obligately chemolithoautotrophic hydrogen-oxidizing bacterium Hydrogenobacter thermophilus TK-6.</title>
        <authorList>
            <person name="Arai H."/>
            <person name="Kanbe H."/>
            <person name="Ishii M."/>
            <person name="Igarashi Y."/>
        </authorList>
    </citation>
    <scope>NUCLEOTIDE SEQUENCE [LARGE SCALE GENOMIC DNA]</scope>
    <source>
        <strain evidence="4">DSM 6534 / IAM 12695 / TK-6 [Tokyo]</strain>
    </source>
</reference>
<dbReference type="AlphaFoldDB" id="D3DIT2"/>
<dbReference type="EMBL" id="AP011112">
    <property type="protein sequence ID" value="BAI69734.1"/>
    <property type="molecule type" value="Genomic_DNA"/>
</dbReference>
<dbReference type="OrthoDB" id="11734at2"/>
<name>D3DIT2_HYDTT</name>
<dbReference type="SUPFAM" id="SSF50156">
    <property type="entry name" value="PDZ domain-like"/>
    <property type="match status" value="1"/>
</dbReference>
<organism evidence="3 4">
    <name type="scientific">Hydrogenobacter thermophilus (strain DSM 6534 / IAM 12695 / TK-6)</name>
    <dbReference type="NCBI Taxonomy" id="608538"/>
    <lineage>
        <taxon>Bacteria</taxon>
        <taxon>Pseudomonadati</taxon>
        <taxon>Aquificota</taxon>
        <taxon>Aquificia</taxon>
        <taxon>Aquificales</taxon>
        <taxon>Aquificaceae</taxon>
        <taxon>Hydrogenobacter</taxon>
    </lineage>
</organism>
<evidence type="ECO:0000256" key="1">
    <source>
        <dbReference type="SAM" id="Phobius"/>
    </source>
</evidence>
<dbReference type="SMART" id="SM00228">
    <property type="entry name" value="PDZ"/>
    <property type="match status" value="1"/>
</dbReference>
<dbReference type="KEGG" id="hth:HTH_1281"/>
<evidence type="ECO:0000313" key="3">
    <source>
        <dbReference type="EMBL" id="BAI69734.1"/>
    </source>
</evidence>
<sequence>MVGVYLLFLANFAFLALTLYYFSLLPFWHLSVPQMPRERASTPDFSAIFKEQEALPSEDITKMHLIATVSGSIRMALVDMGGKVQTVRIGSQVGSYRVIDIQRNYLLLGKGQETKTVGFRFEPVKTVALRQEAPSLSSPSESLQAVVSKREIENVTADPGIMFRQIRLVPYVQNGQTRGFLFEWVDPQSIFSRAGIKAGDVLIAINNQEIRSGEDAFRILQALRNETSLKISLLRDGAPVELNLRVE</sequence>
<dbReference type="KEGG" id="hte:Hydth_1273"/>
<dbReference type="InterPro" id="IPR041489">
    <property type="entry name" value="PDZ_6"/>
</dbReference>
<keyword evidence="1" id="KW-1133">Transmembrane helix</keyword>
<dbReference type="InterPro" id="IPR036034">
    <property type="entry name" value="PDZ_sf"/>
</dbReference>
<dbReference type="STRING" id="608538.HTH_1281"/>
<protein>
    <submittedName>
        <fullName evidence="3">General secretion pathway protein C</fullName>
    </submittedName>
</protein>
<dbReference type="Pfam" id="PF17820">
    <property type="entry name" value="PDZ_6"/>
    <property type="match status" value="1"/>
</dbReference>
<evidence type="ECO:0000313" key="4">
    <source>
        <dbReference type="Proteomes" id="UP000002574"/>
    </source>
</evidence>